<evidence type="ECO:0000313" key="1">
    <source>
        <dbReference type="EMBL" id="QPC47754.1"/>
    </source>
</evidence>
<dbReference type="SUPFAM" id="SSF50814">
    <property type="entry name" value="Lipocalins"/>
    <property type="match status" value="1"/>
</dbReference>
<protein>
    <submittedName>
        <fullName evidence="1">DUF1934 domain-containing protein</fullName>
    </submittedName>
</protein>
<sequence>MATNKLQTAVRVKLLTSITIEQETESYELQTTGTIQFKNGSAYLHYDEVQENGTVNTLVKVAPEKTLIQRRGAVNMRLSFNKEIPLNGSYDTPQGTLLFTTETNELKTVFGEEEGSISVDYELFMNEQHVGSYKMDITYKEDETA</sequence>
<name>A0A7S8CD30_9BACI</name>
<proteinExistence type="predicted"/>
<dbReference type="InterPro" id="IPR015231">
    <property type="entry name" value="DUF1934"/>
</dbReference>
<keyword evidence="2" id="KW-1185">Reference proteome</keyword>
<dbReference type="KEGG" id="mcui:G8O30_12690"/>
<dbReference type="Proteomes" id="UP000593626">
    <property type="component" value="Chromosome"/>
</dbReference>
<dbReference type="Pfam" id="PF09148">
    <property type="entry name" value="DUF1934"/>
    <property type="match status" value="1"/>
</dbReference>
<evidence type="ECO:0000313" key="2">
    <source>
        <dbReference type="Proteomes" id="UP000593626"/>
    </source>
</evidence>
<dbReference type="InterPro" id="IPR012674">
    <property type="entry name" value="Calycin"/>
</dbReference>
<accession>A0A7S8CD30</accession>
<dbReference type="AlphaFoldDB" id="A0A7S8CD30"/>
<dbReference type="EMBL" id="CP049742">
    <property type="protein sequence ID" value="QPC47754.1"/>
    <property type="molecule type" value="Genomic_DNA"/>
</dbReference>
<dbReference type="RefSeq" id="WP_239672428.1">
    <property type="nucleotide sequence ID" value="NZ_CP049742.1"/>
</dbReference>
<gene>
    <name evidence="1" type="ORF">G8O30_12690</name>
</gene>
<dbReference type="Gene3D" id="2.40.128.20">
    <property type="match status" value="1"/>
</dbReference>
<reference evidence="1 2" key="1">
    <citation type="submission" date="2019-07" db="EMBL/GenBank/DDBJ databases">
        <title>Genome sequence of 2 isolates from Red Sea Mangroves.</title>
        <authorList>
            <person name="Sefrji F."/>
            <person name="Michoud G."/>
            <person name="Merlino G."/>
            <person name="Daffonchio D."/>
        </authorList>
    </citation>
    <scope>NUCLEOTIDE SEQUENCE [LARGE SCALE GENOMIC DNA]</scope>
    <source>
        <strain evidence="1 2">R1DC41</strain>
    </source>
</reference>
<organism evidence="1 2">
    <name type="scientific">Mangrovibacillus cuniculi</name>
    <dbReference type="NCBI Taxonomy" id="2593652"/>
    <lineage>
        <taxon>Bacteria</taxon>
        <taxon>Bacillati</taxon>
        <taxon>Bacillota</taxon>
        <taxon>Bacilli</taxon>
        <taxon>Bacillales</taxon>
        <taxon>Bacillaceae</taxon>
        <taxon>Mangrovibacillus</taxon>
    </lineage>
</organism>